<proteinExistence type="predicted"/>
<feature type="transmembrane region" description="Helical" evidence="1">
    <location>
        <begin position="48"/>
        <end position="81"/>
    </location>
</feature>
<keyword evidence="1" id="KW-1133">Transmembrane helix</keyword>
<comment type="caution">
    <text evidence="2">The sequence shown here is derived from an EMBL/GenBank/DDBJ whole genome shotgun (WGS) entry which is preliminary data.</text>
</comment>
<keyword evidence="1" id="KW-0812">Transmembrane</keyword>
<keyword evidence="1" id="KW-0472">Membrane</keyword>
<organism evidence="2 3">
    <name type="scientific">Paenibacillus lacisoli</name>
    <dbReference type="NCBI Taxonomy" id="3064525"/>
    <lineage>
        <taxon>Bacteria</taxon>
        <taxon>Bacillati</taxon>
        <taxon>Bacillota</taxon>
        <taxon>Bacilli</taxon>
        <taxon>Bacillales</taxon>
        <taxon>Paenibacillaceae</taxon>
        <taxon>Paenibacillus</taxon>
    </lineage>
</organism>
<dbReference type="EMBL" id="JAUQTB010000002">
    <property type="protein sequence ID" value="MDO7905951.1"/>
    <property type="molecule type" value="Genomic_DNA"/>
</dbReference>
<reference evidence="2 3" key="1">
    <citation type="submission" date="2023-07" db="EMBL/GenBank/DDBJ databases">
        <title>Paenibacillus sp. JX-17 nov. isolated from soil.</title>
        <authorList>
            <person name="Wan Y."/>
            <person name="Liu B."/>
        </authorList>
    </citation>
    <scope>NUCLEOTIDE SEQUENCE [LARGE SCALE GENOMIC DNA]</scope>
    <source>
        <strain evidence="2 3">JX-17</strain>
    </source>
</reference>
<evidence type="ECO:0000256" key="1">
    <source>
        <dbReference type="SAM" id="Phobius"/>
    </source>
</evidence>
<evidence type="ECO:0000313" key="3">
    <source>
        <dbReference type="Proteomes" id="UP001240171"/>
    </source>
</evidence>
<evidence type="ECO:0000313" key="2">
    <source>
        <dbReference type="EMBL" id="MDO7905951.1"/>
    </source>
</evidence>
<protein>
    <recommendedName>
        <fullName evidence="4">DUF5673 domain-containing protein</fullName>
    </recommendedName>
</protein>
<sequence>MSVVIVRFVIVLFVIFILFRCEHALYQARRRMGKPLFNGVHTSGGWQGLMLMLGSALFMLVSIHEWYCYAAVWGSLFYSFFRLNRFGMGSEGLQLGMRWIPKEDIIHYERIPDSKQLRLWVDSQDKEMMLTTSEEHLGSEVEQKMKALLRL</sequence>
<gene>
    <name evidence="2" type="ORF">Q5741_05900</name>
</gene>
<dbReference type="Proteomes" id="UP001240171">
    <property type="component" value="Unassembled WGS sequence"/>
</dbReference>
<accession>A0ABT9CE30</accession>
<keyword evidence="3" id="KW-1185">Reference proteome</keyword>
<name>A0ABT9CE30_9BACL</name>
<evidence type="ECO:0008006" key="4">
    <source>
        <dbReference type="Google" id="ProtNLM"/>
    </source>
</evidence>